<organism evidence="2 3">
    <name type="scientific">Actinomyces oris</name>
    <dbReference type="NCBI Taxonomy" id="544580"/>
    <lineage>
        <taxon>Bacteria</taxon>
        <taxon>Bacillati</taxon>
        <taxon>Actinomycetota</taxon>
        <taxon>Actinomycetes</taxon>
        <taxon>Actinomycetales</taxon>
        <taxon>Actinomycetaceae</taxon>
        <taxon>Actinomyces</taxon>
    </lineage>
</organism>
<evidence type="ECO:0000259" key="1">
    <source>
        <dbReference type="Pfam" id="PF00561"/>
    </source>
</evidence>
<protein>
    <submittedName>
        <fullName evidence="2">Alpha/beta hydrolase</fullName>
    </submittedName>
</protein>
<accession>A0A1Q8V7H2</accession>
<feature type="domain" description="AB hydrolase-1" evidence="1">
    <location>
        <begin position="144"/>
        <end position="366"/>
    </location>
</feature>
<comment type="caution">
    <text evidence="2">The sequence shown here is derived from an EMBL/GenBank/DDBJ whole genome shotgun (WGS) entry which is preliminary data.</text>
</comment>
<dbReference type="AlphaFoldDB" id="A0A1Q8V7H2"/>
<dbReference type="EMBL" id="MSKJ01000018">
    <property type="protein sequence ID" value="OLO44038.1"/>
    <property type="molecule type" value="Genomic_DNA"/>
</dbReference>
<proteinExistence type="predicted"/>
<dbReference type="Proteomes" id="UP000186857">
    <property type="component" value="Unassembled WGS sequence"/>
</dbReference>
<dbReference type="Pfam" id="PF00561">
    <property type="entry name" value="Abhydrolase_1"/>
    <property type="match status" value="1"/>
</dbReference>
<dbReference type="SUPFAM" id="SSF53474">
    <property type="entry name" value="alpha/beta-Hydrolases"/>
    <property type="match status" value="1"/>
</dbReference>
<dbReference type="OrthoDB" id="9765647at2"/>
<dbReference type="InterPro" id="IPR029058">
    <property type="entry name" value="AB_hydrolase_fold"/>
</dbReference>
<dbReference type="RefSeq" id="WP_075377095.1">
    <property type="nucleotide sequence ID" value="NZ_MSKJ01000018.1"/>
</dbReference>
<gene>
    <name evidence="2" type="ORF">BKH29_08820</name>
</gene>
<dbReference type="Gene3D" id="3.40.50.1820">
    <property type="entry name" value="alpha/beta hydrolase"/>
    <property type="match status" value="1"/>
</dbReference>
<evidence type="ECO:0000313" key="2">
    <source>
        <dbReference type="EMBL" id="OLO44038.1"/>
    </source>
</evidence>
<evidence type="ECO:0000313" key="3">
    <source>
        <dbReference type="Proteomes" id="UP000186857"/>
    </source>
</evidence>
<dbReference type="InterPro" id="IPR000073">
    <property type="entry name" value="AB_hydrolase_1"/>
</dbReference>
<sequence>MDVTHALDLDAPAIGFRHLSSNSFLNQQANRWLTTEQAVYDFLPVLPLTTRIADWVRTYLDLADRVQEQGHDLEAAFFVRGAEFFMQPGNPLKSPNRQRFVTSLRRCFALEPDLVPFEGGLLPAYELTDPDAAQPPRSTWVVFGGFDSYIEELFPVLAAVAKRGRRIIAFEGPGQGGALEADLETGTTPGLRRGKRLTMRNDWAAPVSAVLDHFDVEEATLIGMSLGGGLVMHAAAGEPRARRVVAFDVLDDFLEVLVSQSLPPALTRRAGRSLARLKPLITRAPAKVLNRVLTEQADRDPMTGWGMWQGMHVTGTHSPVEFLRAAATFSTAGVSPRVTGDVLLLQGAEDEFVPLHQMVRQAEHLTAARSVTTRTFTRAESAASHCQTGNTGLMARTILAWEEGL</sequence>
<keyword evidence="2" id="KW-0378">Hydrolase</keyword>
<dbReference type="GO" id="GO:0016787">
    <property type="term" value="F:hydrolase activity"/>
    <property type="evidence" value="ECO:0007669"/>
    <property type="project" value="UniProtKB-KW"/>
</dbReference>
<name>A0A1Q8V7H2_9ACTO</name>
<reference evidence="2 3" key="1">
    <citation type="submission" date="2016-12" db="EMBL/GenBank/DDBJ databases">
        <title>Genomic Comparison of strains in the 'Actinomyces naeslundii' Group.</title>
        <authorList>
            <person name="Mughal S.R."/>
            <person name="Do T."/>
            <person name="Gilbert S.C."/>
            <person name="Witherden E.A."/>
            <person name="Didelot X."/>
            <person name="Beighton D."/>
        </authorList>
    </citation>
    <scope>NUCLEOTIDE SEQUENCE [LARGE SCALE GENOMIC DNA]</scope>
    <source>
        <strain evidence="2 3">CCUG 33920</strain>
    </source>
</reference>